<evidence type="ECO:0000313" key="2">
    <source>
        <dbReference type="Proteomes" id="UP000233293"/>
    </source>
</evidence>
<reference evidence="2" key="1">
    <citation type="submission" date="2017-12" db="EMBL/GenBank/DDBJ databases">
        <title>Draft genome sequence of Telmatospirillum siberiense 26-4b1T, an acidotolerant peatland alphaproteobacterium potentially involved in sulfur cycling.</title>
        <authorList>
            <person name="Hausmann B."/>
            <person name="Pjevac P."/>
            <person name="Schreck K."/>
            <person name="Herbold C.W."/>
            <person name="Daims H."/>
            <person name="Wagner M."/>
            <person name="Pester M."/>
            <person name="Loy A."/>
        </authorList>
    </citation>
    <scope>NUCLEOTIDE SEQUENCE [LARGE SCALE GENOMIC DNA]</scope>
    <source>
        <strain evidence="2">26-4b1</strain>
    </source>
</reference>
<accession>A0A2N3PRW3</accession>
<dbReference type="EMBL" id="PIUM01000023">
    <property type="protein sequence ID" value="PKU23124.1"/>
    <property type="molecule type" value="Genomic_DNA"/>
</dbReference>
<name>A0A2N3PRW3_9PROT</name>
<keyword evidence="2" id="KW-1185">Reference proteome</keyword>
<organism evidence="1 2">
    <name type="scientific">Telmatospirillum siberiense</name>
    <dbReference type="NCBI Taxonomy" id="382514"/>
    <lineage>
        <taxon>Bacteria</taxon>
        <taxon>Pseudomonadati</taxon>
        <taxon>Pseudomonadota</taxon>
        <taxon>Alphaproteobacteria</taxon>
        <taxon>Rhodospirillales</taxon>
        <taxon>Rhodospirillaceae</taxon>
        <taxon>Telmatospirillum</taxon>
    </lineage>
</organism>
<proteinExistence type="predicted"/>
<dbReference type="RefSeq" id="WP_101252022.1">
    <property type="nucleotide sequence ID" value="NZ_PIUM01000023.1"/>
</dbReference>
<gene>
    <name evidence="1" type="ORF">CWS72_18010</name>
</gene>
<evidence type="ECO:0000313" key="1">
    <source>
        <dbReference type="EMBL" id="PKU23124.1"/>
    </source>
</evidence>
<sequence>MAFASAIASPIDFFVTTTVARGAALVKKPRRLVRRWTVDSATGRLVCAWESDPDSRRPIPHLRLVRI</sequence>
<comment type="caution">
    <text evidence="1">The sequence shown here is derived from an EMBL/GenBank/DDBJ whole genome shotgun (WGS) entry which is preliminary data.</text>
</comment>
<dbReference type="Proteomes" id="UP000233293">
    <property type="component" value="Unassembled WGS sequence"/>
</dbReference>
<dbReference type="AlphaFoldDB" id="A0A2N3PRW3"/>
<protein>
    <submittedName>
        <fullName evidence="1">Uncharacterized protein</fullName>
    </submittedName>
</protein>